<organism evidence="4 5">
    <name type="scientific">Brevibacillus aydinogluensis</name>
    <dbReference type="NCBI Taxonomy" id="927786"/>
    <lineage>
        <taxon>Bacteria</taxon>
        <taxon>Bacillati</taxon>
        <taxon>Bacillota</taxon>
        <taxon>Bacilli</taxon>
        <taxon>Bacillales</taxon>
        <taxon>Paenibacillaceae</taxon>
        <taxon>Brevibacillus</taxon>
    </lineage>
</organism>
<evidence type="ECO:0000256" key="1">
    <source>
        <dbReference type="ARBA" id="ARBA00022737"/>
    </source>
</evidence>
<proteinExistence type="predicted"/>
<keyword evidence="5" id="KW-1185">Reference proteome</keyword>
<dbReference type="PANTHER" id="PTHR44943">
    <property type="entry name" value="CELLULOSE SYNTHASE OPERON PROTEIN C"/>
    <property type="match status" value="1"/>
</dbReference>
<dbReference type="Proteomes" id="UP001189619">
    <property type="component" value="Chromosome"/>
</dbReference>
<protein>
    <submittedName>
        <fullName evidence="4">TPR-REGION domain-containing protein</fullName>
    </submittedName>
</protein>
<sequence length="389" mass="44852">MLKNLSACVILRVPAEEPFLHASLSSFRPLTEDLYILDMGQHAFAERFAEEYGARVVRVHDQPHEAAMLNIMLKEANKEWLIWMDADEFILEGHALIGELVQDGKTKAASVRAIHFEDPVSTFDEPRTYRLLNLQPDSRFLGTIDPQLVLPEDRGAVVDSEIKIAHRAYMQDEIIIQKNHLRVKNFSRHLEEHPDDRFARNKLGYYLMAIREWGKALEQQNILIESDPNDPENPLFMLRAATCALSLNDSELALQYVERAIEQQPNFSDAYFMLGTILVRYNRLDEAKAALQQALERKAKTPYYLLADESMSTWKPLNELAEISRRENRLLDAVRFLERSLEVYPTNYRTNLMLASLYKQLNRPEDAKKAYQAAITINPAILQKKAVKP</sequence>
<dbReference type="RefSeq" id="WP_212133151.1">
    <property type="nucleotide sequence ID" value="NZ_JAUSVZ010000003.1"/>
</dbReference>
<evidence type="ECO:0000313" key="4">
    <source>
        <dbReference type="EMBL" id="CAJ1002370.1"/>
    </source>
</evidence>
<dbReference type="PROSITE" id="PS50005">
    <property type="entry name" value="TPR"/>
    <property type="match status" value="2"/>
</dbReference>
<evidence type="ECO:0000256" key="2">
    <source>
        <dbReference type="ARBA" id="ARBA00022803"/>
    </source>
</evidence>
<evidence type="ECO:0000313" key="5">
    <source>
        <dbReference type="Proteomes" id="UP001189619"/>
    </source>
</evidence>
<dbReference type="InterPro" id="IPR051685">
    <property type="entry name" value="Ycf3/AcsC/BcsC/TPR_MFPF"/>
</dbReference>
<reference evidence="4" key="1">
    <citation type="submission" date="2023-07" db="EMBL/GenBank/DDBJ databases">
        <authorList>
            <person name="Ivanov I."/>
            <person name="Teneva D."/>
            <person name="Stoikov I."/>
        </authorList>
    </citation>
    <scope>NUCLEOTIDE SEQUENCE</scope>
    <source>
        <strain evidence="4">4475</strain>
    </source>
</reference>
<dbReference type="PANTHER" id="PTHR44943:SF8">
    <property type="entry name" value="TPR REPEAT-CONTAINING PROTEIN MJ0263"/>
    <property type="match status" value="1"/>
</dbReference>
<gene>
    <name evidence="4" type="ORF">BSPP4475_08585</name>
</gene>
<dbReference type="Pfam" id="PF13181">
    <property type="entry name" value="TPR_8"/>
    <property type="match status" value="1"/>
</dbReference>
<keyword evidence="2 3" id="KW-0802">TPR repeat</keyword>
<dbReference type="KEGG" id="bayd:BSPP4475_08585"/>
<dbReference type="InterPro" id="IPR019734">
    <property type="entry name" value="TPR_rpt"/>
</dbReference>
<name>A0AA48MB69_9BACL</name>
<evidence type="ECO:0000256" key="3">
    <source>
        <dbReference type="PROSITE-ProRule" id="PRU00339"/>
    </source>
</evidence>
<dbReference type="Gene3D" id="1.25.40.10">
    <property type="entry name" value="Tetratricopeptide repeat domain"/>
    <property type="match status" value="1"/>
</dbReference>
<dbReference type="Pfam" id="PF14559">
    <property type="entry name" value="TPR_19"/>
    <property type="match status" value="1"/>
</dbReference>
<dbReference type="EMBL" id="OY569118">
    <property type="protein sequence ID" value="CAJ1002370.1"/>
    <property type="molecule type" value="Genomic_DNA"/>
</dbReference>
<dbReference type="AlphaFoldDB" id="A0AA48MB69"/>
<dbReference type="InterPro" id="IPR011990">
    <property type="entry name" value="TPR-like_helical_dom_sf"/>
</dbReference>
<accession>A0AA48MB69</accession>
<dbReference type="InterPro" id="IPR029044">
    <property type="entry name" value="Nucleotide-diphossugar_trans"/>
</dbReference>
<dbReference type="SUPFAM" id="SSF48452">
    <property type="entry name" value="TPR-like"/>
    <property type="match status" value="1"/>
</dbReference>
<dbReference type="SUPFAM" id="SSF53448">
    <property type="entry name" value="Nucleotide-diphospho-sugar transferases"/>
    <property type="match status" value="1"/>
</dbReference>
<dbReference type="SMART" id="SM00028">
    <property type="entry name" value="TPR"/>
    <property type="match status" value="5"/>
</dbReference>
<feature type="repeat" description="TPR" evidence="3">
    <location>
        <begin position="268"/>
        <end position="301"/>
    </location>
</feature>
<keyword evidence="1" id="KW-0677">Repeat</keyword>
<feature type="repeat" description="TPR" evidence="3">
    <location>
        <begin position="348"/>
        <end position="381"/>
    </location>
</feature>